<dbReference type="Proteomes" id="UP000095287">
    <property type="component" value="Unplaced"/>
</dbReference>
<evidence type="ECO:0000313" key="2">
    <source>
        <dbReference type="WBParaSite" id="L893_g12519.t1"/>
    </source>
</evidence>
<protein>
    <submittedName>
        <fullName evidence="2">50S ribosomal protein L34</fullName>
    </submittedName>
</protein>
<reference evidence="2" key="1">
    <citation type="submission" date="2016-11" db="UniProtKB">
        <authorList>
            <consortium name="WormBaseParasite"/>
        </authorList>
    </citation>
    <scope>IDENTIFICATION</scope>
</reference>
<organism evidence="1 2">
    <name type="scientific">Steinernema glaseri</name>
    <dbReference type="NCBI Taxonomy" id="37863"/>
    <lineage>
        <taxon>Eukaryota</taxon>
        <taxon>Metazoa</taxon>
        <taxon>Ecdysozoa</taxon>
        <taxon>Nematoda</taxon>
        <taxon>Chromadorea</taxon>
        <taxon>Rhabditida</taxon>
        <taxon>Tylenchina</taxon>
        <taxon>Panagrolaimomorpha</taxon>
        <taxon>Strongyloidoidea</taxon>
        <taxon>Steinernematidae</taxon>
        <taxon>Steinernema</taxon>
    </lineage>
</organism>
<dbReference type="AlphaFoldDB" id="A0A1I7Y423"/>
<evidence type="ECO:0000313" key="1">
    <source>
        <dbReference type="Proteomes" id="UP000095287"/>
    </source>
</evidence>
<keyword evidence="1" id="KW-1185">Reference proteome</keyword>
<accession>A0A1I7Y423</accession>
<name>A0A1I7Y423_9BILA</name>
<dbReference type="WBParaSite" id="L893_g12519.t1">
    <property type="protein sequence ID" value="L893_g12519.t1"/>
    <property type="gene ID" value="L893_g12519"/>
</dbReference>
<proteinExistence type="predicted"/>
<sequence length="61" mass="6420">MPGRISPVSIRSSRRDREAVCGSIAAAIAGIRGRAGGLLLARRRTGMGKGLRSDQVRHGHA</sequence>